<proteinExistence type="predicted"/>
<evidence type="ECO:0000313" key="1">
    <source>
        <dbReference type="EMBL" id="NBI06546.1"/>
    </source>
</evidence>
<evidence type="ECO:0008006" key="3">
    <source>
        <dbReference type="Google" id="ProtNLM"/>
    </source>
</evidence>
<dbReference type="Gene3D" id="3.30.310.160">
    <property type="entry name" value="YycH protein, domain 2"/>
    <property type="match status" value="1"/>
</dbReference>
<comment type="caution">
    <text evidence="1">The sequence shown here is derived from an EMBL/GenBank/DDBJ whole genome shotgun (WGS) entry which is preliminary data.</text>
</comment>
<dbReference type="RefSeq" id="WP_160197020.1">
    <property type="nucleotide sequence ID" value="NZ_QXXA01000006.1"/>
</dbReference>
<keyword evidence="2" id="KW-1185">Reference proteome</keyword>
<organism evidence="1 2">
    <name type="scientific">Senegalia massiliensis</name>
    <dbReference type="NCBI Taxonomy" id="1720316"/>
    <lineage>
        <taxon>Bacteria</taxon>
        <taxon>Bacillati</taxon>
        <taxon>Bacillota</taxon>
        <taxon>Clostridia</taxon>
        <taxon>Eubacteriales</taxon>
        <taxon>Clostridiaceae</taxon>
        <taxon>Senegalia</taxon>
    </lineage>
</organism>
<gene>
    <name evidence="1" type="ORF">D3Z33_06670</name>
</gene>
<dbReference type="OrthoDB" id="1696612at2"/>
<evidence type="ECO:0000313" key="2">
    <source>
        <dbReference type="Proteomes" id="UP000467132"/>
    </source>
</evidence>
<sequence>MNKTRLNTIILVSLFTLSLFLISKTLFNTNIDLFSSISLSEHDESEEIILSQIIVPKEILINYSEKTHTILNIDNEYGLWNKAKDVLENTFSVQDISINLIEENEYMDANNKKSIKFEFADKIPMDVFLNSFNVDVDILTFKDINSIKEIYIGLDEENNIILSDDEIHIELKNVEYSKKVFSNALEQIKTSQTFVNYWPSDVSLGINSDIYIPYRLPTEKKDIIVENDIKVKDSTESNKNIDKIAEGFFDKDLSYLRKVVDNAGVVIYMYNQHTGLLIYPNGLVEYSNTLNKKQEKRDINESLNSLAEFIMKRDRLPQNSYISDIELIESEDNSKGYRFIINYSINGKSVYINDKNKEDSSLLNALVVEVYGDKVTSYKRFYRDIIVSENNTYGEERINPEDVIEKNIAKIKESFNDEQDTLASNMQSKFYKDIIASIKDISLGYYDKSSSYYKTPLIESWIIDIKDNRYIFDSSSGNLIDIKSLE</sequence>
<dbReference type="AlphaFoldDB" id="A0A845QYF2"/>
<dbReference type="EMBL" id="QXXA01000006">
    <property type="protein sequence ID" value="NBI06546.1"/>
    <property type="molecule type" value="Genomic_DNA"/>
</dbReference>
<dbReference type="InterPro" id="IPR042274">
    <property type="entry name" value="YycH/YycI_2"/>
</dbReference>
<protein>
    <recommendedName>
        <fullName evidence="3">Regulatory protein YycH domain-containing protein</fullName>
    </recommendedName>
</protein>
<accession>A0A845QYF2</accession>
<dbReference type="Proteomes" id="UP000467132">
    <property type="component" value="Unassembled WGS sequence"/>
</dbReference>
<reference evidence="1 2" key="1">
    <citation type="submission" date="2018-08" db="EMBL/GenBank/DDBJ databases">
        <title>Murine metabolic-syndrome-specific gut microbial biobank.</title>
        <authorList>
            <person name="Liu C."/>
        </authorList>
    </citation>
    <scope>NUCLEOTIDE SEQUENCE [LARGE SCALE GENOMIC DNA]</scope>
    <source>
        <strain evidence="1 2">583</strain>
    </source>
</reference>
<name>A0A845QYF2_9CLOT</name>